<dbReference type="Proteomes" id="UP001177080">
    <property type="component" value="Unassembled WGS sequence"/>
</dbReference>
<comment type="caution">
    <text evidence="2">The sequence shown here is derived from an EMBL/GenBank/DDBJ whole genome shotgun (WGS) entry which is preliminary data.</text>
</comment>
<accession>A0ABT8XHI9</accession>
<proteinExistence type="predicted"/>
<feature type="region of interest" description="Disordered" evidence="1">
    <location>
        <begin position="147"/>
        <end position="177"/>
    </location>
</feature>
<keyword evidence="3" id="KW-1185">Reference proteome</keyword>
<organism evidence="2 3">
    <name type="scientific">Shinella curvata</name>
    <dbReference type="NCBI Taxonomy" id="1817964"/>
    <lineage>
        <taxon>Bacteria</taxon>
        <taxon>Pseudomonadati</taxon>
        <taxon>Pseudomonadota</taxon>
        <taxon>Alphaproteobacteria</taxon>
        <taxon>Hyphomicrobiales</taxon>
        <taxon>Rhizobiaceae</taxon>
        <taxon>Shinella</taxon>
    </lineage>
</organism>
<evidence type="ECO:0000313" key="2">
    <source>
        <dbReference type="EMBL" id="MDO6123202.1"/>
    </source>
</evidence>
<protein>
    <submittedName>
        <fullName evidence="2">DUF2163 domain-containing protein</fullName>
    </submittedName>
</protein>
<gene>
    <name evidence="2" type="ORF">GB928_018600</name>
</gene>
<dbReference type="EMBL" id="WHSC02000007">
    <property type="protein sequence ID" value="MDO6123202.1"/>
    <property type="molecule type" value="Genomic_DNA"/>
</dbReference>
<name>A0ABT8XHI9_9HYPH</name>
<dbReference type="RefSeq" id="WP_244760824.1">
    <property type="nucleotide sequence ID" value="NZ_JALJCJ010000002.1"/>
</dbReference>
<evidence type="ECO:0000313" key="3">
    <source>
        <dbReference type="Proteomes" id="UP001177080"/>
    </source>
</evidence>
<reference evidence="2" key="1">
    <citation type="submission" date="2022-04" db="EMBL/GenBank/DDBJ databases">
        <title>Shinella lacus sp. nov., a novel member of the genus Shinella from water.</title>
        <authorList>
            <person name="Deng Y."/>
        </authorList>
    </citation>
    <scope>NUCLEOTIDE SEQUENCE</scope>
    <source>
        <strain evidence="2">JCM 31239</strain>
    </source>
</reference>
<sequence>MSALDPAVEALIDAGRLVRLDLIRFDLPGKSVGYHRGGRPYTHNGLVYLPNRFLDMGSMTSAVGVAVTTRTIVFSNIPVENPEDAISQIESYNYQNAPVIIAHLAGVPETSEVVGILASSIYEIDQVRFNEGAVNGAERSLTLSIDLQPPGRSARGSTGVKRSLAEQKFDNDPDDTGLEYVATNTSIPEEWGQVPR</sequence>
<evidence type="ECO:0000256" key="1">
    <source>
        <dbReference type="SAM" id="MobiDB-lite"/>
    </source>
</evidence>